<dbReference type="EMBL" id="CP145892">
    <property type="protein sequence ID" value="WWP21701.1"/>
    <property type="molecule type" value="Genomic_DNA"/>
</dbReference>
<feature type="region of interest" description="Disordered" evidence="13">
    <location>
        <begin position="262"/>
        <end position="334"/>
    </location>
</feature>
<dbReference type="GO" id="GO:0032259">
    <property type="term" value="P:methylation"/>
    <property type="evidence" value="ECO:0007669"/>
    <property type="project" value="UniProtKB-KW"/>
</dbReference>
<comment type="cofactor">
    <cofactor evidence="1">
        <name>Mg(2+)</name>
        <dbReference type="ChEBI" id="CHEBI:18420"/>
    </cofactor>
</comment>
<accession>A0ABD8AVW0</accession>
<dbReference type="Proteomes" id="UP001364764">
    <property type="component" value="Chromosome"/>
</dbReference>
<dbReference type="SUPFAM" id="SSF53335">
    <property type="entry name" value="S-adenosyl-L-methionine-dependent methyltransferases"/>
    <property type="match status" value="1"/>
</dbReference>
<dbReference type="PANTHER" id="PTHR21404">
    <property type="entry name" value="HEN1"/>
    <property type="match status" value="1"/>
</dbReference>
<evidence type="ECO:0000256" key="8">
    <source>
        <dbReference type="ARBA" id="ARBA00022842"/>
    </source>
</evidence>
<dbReference type="InterPro" id="IPR026610">
    <property type="entry name" value="Hen1"/>
</dbReference>
<keyword evidence="10" id="KW-0943">RNA-mediated gene silencing</keyword>
<evidence type="ECO:0000259" key="14">
    <source>
        <dbReference type="Pfam" id="PF12623"/>
    </source>
</evidence>
<dbReference type="InterPro" id="IPR038546">
    <property type="entry name" value="Hen1_N_sf"/>
</dbReference>
<dbReference type="PANTHER" id="PTHR21404:SF3">
    <property type="entry name" value="SMALL RNA 2'-O-METHYLTRANSFERASE"/>
    <property type="match status" value="1"/>
</dbReference>
<dbReference type="GO" id="GO:0016070">
    <property type="term" value="P:RNA metabolic process"/>
    <property type="evidence" value="ECO:0007669"/>
    <property type="project" value="UniProtKB-ARBA"/>
</dbReference>
<name>A0ABD8AVW0_PAEAM</name>
<keyword evidence="4" id="KW-0489">Methyltransferase</keyword>
<evidence type="ECO:0000256" key="11">
    <source>
        <dbReference type="ARBA" id="ARBA00035025"/>
    </source>
</evidence>
<evidence type="ECO:0000256" key="9">
    <source>
        <dbReference type="ARBA" id="ARBA00022884"/>
    </source>
</evidence>
<dbReference type="GO" id="GO:0046872">
    <property type="term" value="F:metal ion binding"/>
    <property type="evidence" value="ECO:0007669"/>
    <property type="project" value="UniProtKB-KW"/>
</dbReference>
<comment type="similarity">
    <text evidence="2">Belongs to the methyltransferase superfamily. HEN1 family.</text>
</comment>
<dbReference type="EC" id="2.1.1.386" evidence="11"/>
<dbReference type="GO" id="GO:0090486">
    <property type="term" value="F:small RNA 2'-O-methyltransferase activity"/>
    <property type="evidence" value="ECO:0007669"/>
    <property type="project" value="UniProtKB-EC"/>
</dbReference>
<evidence type="ECO:0000256" key="5">
    <source>
        <dbReference type="ARBA" id="ARBA00022679"/>
    </source>
</evidence>
<feature type="domain" description="Hen1 N-terminal" evidence="14">
    <location>
        <begin position="2"/>
        <end position="229"/>
    </location>
</feature>
<dbReference type="GO" id="GO:0031047">
    <property type="term" value="P:regulatory ncRNA-mediated gene silencing"/>
    <property type="evidence" value="ECO:0007669"/>
    <property type="project" value="UniProtKB-KW"/>
</dbReference>
<protein>
    <recommendedName>
        <fullName evidence="3">Small RNA 2'-O-methyltransferase</fullName>
        <ecNumber evidence="11">2.1.1.386</ecNumber>
    </recommendedName>
</protein>
<feature type="compositionally biased region" description="Acidic residues" evidence="13">
    <location>
        <begin position="297"/>
        <end position="307"/>
    </location>
</feature>
<evidence type="ECO:0000256" key="3">
    <source>
        <dbReference type="ARBA" id="ARBA00021330"/>
    </source>
</evidence>
<proteinExistence type="inferred from homology"/>
<keyword evidence="9" id="KW-0694">RNA-binding</keyword>
<dbReference type="Gene3D" id="3.40.50.150">
    <property type="entry name" value="Vaccinia Virus protein VP39"/>
    <property type="match status" value="1"/>
</dbReference>
<dbReference type="GO" id="GO:0003723">
    <property type="term" value="F:RNA binding"/>
    <property type="evidence" value="ECO:0007669"/>
    <property type="project" value="UniProtKB-KW"/>
</dbReference>
<dbReference type="InterPro" id="IPR024740">
    <property type="entry name" value="Hen1_N"/>
</dbReference>
<evidence type="ECO:0000256" key="13">
    <source>
        <dbReference type="SAM" id="MobiDB-lite"/>
    </source>
</evidence>
<evidence type="ECO:0000313" key="16">
    <source>
        <dbReference type="Proteomes" id="UP001364764"/>
    </source>
</evidence>
<evidence type="ECO:0000256" key="2">
    <source>
        <dbReference type="ARBA" id="ARBA00009026"/>
    </source>
</evidence>
<keyword evidence="5" id="KW-0808">Transferase</keyword>
<evidence type="ECO:0000313" key="15">
    <source>
        <dbReference type="EMBL" id="WWP21701.1"/>
    </source>
</evidence>
<sequence>MHLILKASGADAGIVSHLLAKNPLNIYDRVDKGVRVRMVYTAATENETEVLIHAEPDPVDLVRGTPDGYDITQYINDREFVTSSLFCSYIRGALGTALNGKPKEDYVQWVGNAFELELTFGPVASDLPDRVVEELFSPLGYAVSVERGELSYSFDLKNKSTVRHIILRGRNTVQHALRQLFLLIPVLDNYKHYFISEDEIDKIKRYGEGWLDAHPLKELIVKRTLRFAELIRQYERQEGALSASLGQERGIGHISEAIIQEKKAGHREEGEKEYLGSESDSDEMQLNADSRGPGECTDADVDTEIEDGNAKIADVDTGTAGGDGGQSEQSEPPVRLNELRYRAITDVVATLPVKRLIVDMGAGEGKLSARLAYIPGVEAILAVEPSGQSRLRAMERFAKLEGRSGVVAMPEPIIGSLFYFDEQMQNQDVMILCEVVEHIEEYRLNGIMDTIMNDYQPEVLLVTTPNKEYNEVYAMEQESFRHHDHRFEWTRAELASRCEEWTQDGNYGYEIKGIGEHVEGYGQPTQLVIFERRKESLS</sequence>
<dbReference type="Gene3D" id="3.30.1610.20">
    <property type="entry name" value="Hen1, N-terminal domain"/>
    <property type="match status" value="1"/>
</dbReference>
<feature type="compositionally biased region" description="Basic and acidic residues" evidence="13">
    <location>
        <begin position="262"/>
        <end position="275"/>
    </location>
</feature>
<organism evidence="15 16">
    <name type="scientific">Paenibacillus amylolyticus</name>
    <dbReference type="NCBI Taxonomy" id="1451"/>
    <lineage>
        <taxon>Bacteria</taxon>
        <taxon>Bacillati</taxon>
        <taxon>Bacillota</taxon>
        <taxon>Bacilli</taxon>
        <taxon>Bacillales</taxon>
        <taxon>Paenibacillaceae</taxon>
        <taxon>Paenibacillus</taxon>
    </lineage>
</organism>
<keyword evidence="6" id="KW-0949">S-adenosyl-L-methionine</keyword>
<evidence type="ECO:0000256" key="7">
    <source>
        <dbReference type="ARBA" id="ARBA00022723"/>
    </source>
</evidence>
<evidence type="ECO:0000256" key="4">
    <source>
        <dbReference type="ARBA" id="ARBA00022603"/>
    </source>
</evidence>
<dbReference type="GeneID" id="93474959"/>
<evidence type="ECO:0000256" key="10">
    <source>
        <dbReference type="ARBA" id="ARBA00023158"/>
    </source>
</evidence>
<reference evidence="15 16" key="1">
    <citation type="submission" date="2024-02" db="EMBL/GenBank/DDBJ databases">
        <title>Complete sequences of two Paenibacillus sp. strains and one Lysinibacillus strain isolated from the environment on STAA medium highlight biotechnological potential.</title>
        <authorList>
            <person name="Attere S.A."/>
            <person name="Piche L.C."/>
            <person name="Intertaglia L."/>
            <person name="Lami R."/>
            <person name="Charette S.J."/>
            <person name="Vincent A.T."/>
        </authorList>
    </citation>
    <scope>NUCLEOTIDE SEQUENCE [LARGE SCALE GENOMIC DNA]</scope>
    <source>
        <strain evidence="15 16">Y5S-7</strain>
    </source>
</reference>
<gene>
    <name evidence="15" type="ORF">V6668_05800</name>
</gene>
<dbReference type="Pfam" id="PF12623">
    <property type="entry name" value="Hen1_L"/>
    <property type="match status" value="1"/>
</dbReference>
<evidence type="ECO:0000256" key="1">
    <source>
        <dbReference type="ARBA" id="ARBA00001946"/>
    </source>
</evidence>
<comment type="catalytic activity">
    <reaction evidence="12">
        <text>small RNA 3'-end nucleotide + S-adenosyl-L-methionine = small RNA 3'-end 2'-O-methylnucleotide + S-adenosyl-L-homocysteine + H(+)</text>
        <dbReference type="Rhea" id="RHEA:37887"/>
        <dbReference type="Rhea" id="RHEA-COMP:10415"/>
        <dbReference type="Rhea" id="RHEA-COMP:10416"/>
        <dbReference type="ChEBI" id="CHEBI:15378"/>
        <dbReference type="ChEBI" id="CHEBI:57856"/>
        <dbReference type="ChEBI" id="CHEBI:59789"/>
        <dbReference type="ChEBI" id="CHEBI:74896"/>
        <dbReference type="ChEBI" id="CHEBI:74898"/>
        <dbReference type="EC" id="2.1.1.386"/>
    </reaction>
</comment>
<dbReference type="InterPro" id="IPR029063">
    <property type="entry name" value="SAM-dependent_MTases_sf"/>
</dbReference>
<keyword evidence="8" id="KW-0460">Magnesium</keyword>
<evidence type="ECO:0000256" key="6">
    <source>
        <dbReference type="ARBA" id="ARBA00022691"/>
    </source>
</evidence>
<dbReference type="RefSeq" id="WP_338707925.1">
    <property type="nucleotide sequence ID" value="NZ_CP145892.1"/>
</dbReference>
<keyword evidence="7" id="KW-0479">Metal-binding</keyword>
<dbReference type="AlphaFoldDB" id="A0ABD8AVW0"/>
<evidence type="ECO:0000256" key="12">
    <source>
        <dbReference type="ARBA" id="ARBA00048418"/>
    </source>
</evidence>